<evidence type="ECO:0000259" key="3">
    <source>
        <dbReference type="PROSITE" id="PS51724"/>
    </source>
</evidence>
<dbReference type="GO" id="GO:0032506">
    <property type="term" value="P:cytokinetic process"/>
    <property type="evidence" value="ECO:0007669"/>
    <property type="project" value="TreeGrafter"/>
</dbReference>
<evidence type="ECO:0000313" key="4">
    <source>
        <dbReference type="EMBL" id="QNN68944.1"/>
    </source>
</evidence>
<feature type="domain" description="SPOR" evidence="3">
    <location>
        <begin position="247"/>
        <end position="326"/>
    </location>
</feature>
<dbReference type="Gene3D" id="3.30.70.1070">
    <property type="entry name" value="Sporulation related repeat"/>
    <property type="match status" value="2"/>
</dbReference>
<dbReference type="GO" id="GO:0042834">
    <property type="term" value="F:peptidoglycan binding"/>
    <property type="evidence" value="ECO:0007669"/>
    <property type="project" value="InterPro"/>
</dbReference>
<evidence type="ECO:0000313" key="5">
    <source>
        <dbReference type="Proteomes" id="UP000515804"/>
    </source>
</evidence>
<dbReference type="InterPro" id="IPR036680">
    <property type="entry name" value="SPOR-like_sf"/>
</dbReference>
<dbReference type="Pfam" id="PF05036">
    <property type="entry name" value="SPOR"/>
    <property type="match status" value="2"/>
</dbReference>
<dbReference type="AlphaFoldDB" id="A0A7G9SM69"/>
<dbReference type="GO" id="GO:0030428">
    <property type="term" value="C:cell septum"/>
    <property type="evidence" value="ECO:0007669"/>
    <property type="project" value="TreeGrafter"/>
</dbReference>
<dbReference type="GO" id="GO:0032153">
    <property type="term" value="C:cell division site"/>
    <property type="evidence" value="ECO:0007669"/>
    <property type="project" value="TreeGrafter"/>
</dbReference>
<feature type="transmembrane region" description="Helical" evidence="2">
    <location>
        <begin position="9"/>
        <end position="27"/>
    </location>
</feature>
<dbReference type="InterPro" id="IPR052521">
    <property type="entry name" value="Cell_div_SPOR-domain"/>
</dbReference>
<keyword evidence="2" id="KW-0812">Transmembrane</keyword>
<feature type="compositionally biased region" description="Low complexity" evidence="1">
    <location>
        <begin position="185"/>
        <end position="198"/>
    </location>
</feature>
<proteinExistence type="predicted"/>
<feature type="region of interest" description="Disordered" evidence="1">
    <location>
        <begin position="178"/>
        <end position="198"/>
    </location>
</feature>
<keyword evidence="5" id="KW-1185">Reference proteome</keyword>
<organism evidence="4 5">
    <name type="scientific">Thermomonas carbonis</name>
    <dbReference type="NCBI Taxonomy" id="1463158"/>
    <lineage>
        <taxon>Bacteria</taxon>
        <taxon>Pseudomonadati</taxon>
        <taxon>Pseudomonadota</taxon>
        <taxon>Gammaproteobacteria</taxon>
        <taxon>Lysobacterales</taxon>
        <taxon>Lysobacteraceae</taxon>
        <taxon>Thermomonas</taxon>
    </lineage>
</organism>
<dbReference type="KEGG" id="tcn:H9L16_09410"/>
<sequence>MDASLKQRLVGAVVLVALAVIFLPMLVKGPAPDSGVSDVALDVPAEPGDDDGMVTRDLPLVAPAGVSEGGATGMPSTMPDAAAPSTQGGAFPATAAGDHAVSFGSYATAADADKVIAALKAAELPGYRDTVTLNGRQAERVRIGPFADLAVAESARLRATQVNPTVGAKVIALDAKPAAPPSLAPAPSTTVAATPTAPVKAEPLPPAVASKPAAPAAKPAIVVDAKPIAAAPKPAATTPPPASKPADTSNTGFAVQVGAFADAAAATALRDKLRSAGFNAFTDSVSTEGGTRTRVRVGPAMNRAEADALKTQVKAKAGIDGIVRPHP</sequence>
<dbReference type="PANTHER" id="PTHR38687">
    <property type="entry name" value="CELL DIVISION PROTEIN DEDD-RELATED"/>
    <property type="match status" value="1"/>
</dbReference>
<gene>
    <name evidence="4" type="ORF">H9L16_09410</name>
</gene>
<feature type="domain" description="SPOR" evidence="3">
    <location>
        <begin position="93"/>
        <end position="173"/>
    </location>
</feature>
<dbReference type="EMBL" id="CP060719">
    <property type="protein sequence ID" value="QNN68944.1"/>
    <property type="molecule type" value="Genomic_DNA"/>
</dbReference>
<reference evidence="4 5" key="1">
    <citation type="submission" date="2020-08" db="EMBL/GenBank/DDBJ databases">
        <title>Genome sequence of Thermomonas carbonis KCTC 42013T.</title>
        <authorList>
            <person name="Hyun D.-W."/>
            <person name="Bae J.-W."/>
        </authorList>
    </citation>
    <scope>NUCLEOTIDE SEQUENCE [LARGE SCALE GENOMIC DNA]</scope>
    <source>
        <strain evidence="4 5">KCTC 42013</strain>
    </source>
</reference>
<dbReference type="InterPro" id="IPR007730">
    <property type="entry name" value="SPOR-like_dom"/>
</dbReference>
<keyword evidence="2" id="KW-0472">Membrane</keyword>
<dbReference type="PANTHER" id="PTHR38687:SF1">
    <property type="entry name" value="CELL DIVISION PROTEIN DEDD"/>
    <property type="match status" value="1"/>
</dbReference>
<protein>
    <submittedName>
        <fullName evidence="4">SPOR domain-containing protein</fullName>
    </submittedName>
</protein>
<keyword evidence="2" id="KW-1133">Transmembrane helix</keyword>
<dbReference type="PROSITE" id="PS51724">
    <property type="entry name" value="SPOR"/>
    <property type="match status" value="2"/>
</dbReference>
<dbReference type="Proteomes" id="UP000515804">
    <property type="component" value="Chromosome"/>
</dbReference>
<dbReference type="SUPFAM" id="SSF110997">
    <property type="entry name" value="Sporulation related repeat"/>
    <property type="match status" value="2"/>
</dbReference>
<evidence type="ECO:0000256" key="2">
    <source>
        <dbReference type="SAM" id="Phobius"/>
    </source>
</evidence>
<accession>A0A7G9SM69</accession>
<evidence type="ECO:0000256" key="1">
    <source>
        <dbReference type="SAM" id="MobiDB-lite"/>
    </source>
</evidence>
<dbReference type="RefSeq" id="WP_187551467.1">
    <property type="nucleotide sequence ID" value="NZ_BMZL01000002.1"/>
</dbReference>
<name>A0A7G9SM69_9GAMM</name>
<feature type="region of interest" description="Disordered" evidence="1">
    <location>
        <begin position="231"/>
        <end position="250"/>
    </location>
</feature>